<dbReference type="EMBL" id="KV407462">
    <property type="protein sequence ID" value="KZF20645.1"/>
    <property type="molecule type" value="Genomic_DNA"/>
</dbReference>
<dbReference type="Proteomes" id="UP000076632">
    <property type="component" value="Unassembled WGS sequence"/>
</dbReference>
<gene>
    <name evidence="3" type="ORF">L228DRAFT_269944</name>
</gene>
<sequence>MAEKREKALHELLSRTMVDIYVGPENTHYILHEKLLCYRSPFFASIFYDKSKDEGRSKDLGLPDDEEGPFNMFVGWLYSGILPVPEKEQDLAALFEVYLMGEKWSIDRLKETVVETVRTFYHSTGTYPGLRRVQYIYANTADGSPMRQLFVESIARFLTLSEEIPQHWAKALRNNGPLAVDIIRAIHDWHIESRSVPDPREASVDRGRSPGNIKLNGHFNGDVAGHDKPNGRIEVDEHINGDSQTNGLNGIEHS</sequence>
<dbReference type="AlphaFoldDB" id="A0A165AKP9"/>
<dbReference type="RefSeq" id="XP_018186200.1">
    <property type="nucleotide sequence ID" value="XM_018335344.1"/>
</dbReference>
<dbReference type="OMA" id="THWILHE"/>
<name>A0A165AKP9_XYLHT</name>
<proteinExistence type="predicted"/>
<dbReference type="OrthoDB" id="1022638at2759"/>
<protein>
    <recommendedName>
        <fullName evidence="2">BTB domain-containing protein</fullName>
    </recommendedName>
</protein>
<dbReference type="Gene3D" id="3.30.710.10">
    <property type="entry name" value="Potassium Channel Kv1.1, Chain A"/>
    <property type="match status" value="1"/>
</dbReference>
<feature type="region of interest" description="Disordered" evidence="1">
    <location>
        <begin position="196"/>
        <end position="229"/>
    </location>
</feature>
<organism evidence="3 4">
    <name type="scientific">Xylona heveae (strain CBS 132557 / TC161)</name>
    <dbReference type="NCBI Taxonomy" id="1328760"/>
    <lineage>
        <taxon>Eukaryota</taxon>
        <taxon>Fungi</taxon>
        <taxon>Dikarya</taxon>
        <taxon>Ascomycota</taxon>
        <taxon>Pezizomycotina</taxon>
        <taxon>Xylonomycetes</taxon>
        <taxon>Xylonales</taxon>
        <taxon>Xylonaceae</taxon>
        <taxon>Xylona</taxon>
    </lineage>
</organism>
<evidence type="ECO:0000313" key="4">
    <source>
        <dbReference type="Proteomes" id="UP000076632"/>
    </source>
</evidence>
<dbReference type="Pfam" id="PF00651">
    <property type="entry name" value="BTB"/>
    <property type="match status" value="1"/>
</dbReference>
<dbReference type="PANTHER" id="PTHR47843">
    <property type="entry name" value="BTB DOMAIN-CONTAINING PROTEIN-RELATED"/>
    <property type="match status" value="1"/>
</dbReference>
<dbReference type="InterPro" id="IPR000210">
    <property type="entry name" value="BTB/POZ_dom"/>
</dbReference>
<evidence type="ECO:0000256" key="1">
    <source>
        <dbReference type="SAM" id="MobiDB-lite"/>
    </source>
</evidence>
<evidence type="ECO:0000313" key="3">
    <source>
        <dbReference type="EMBL" id="KZF20645.1"/>
    </source>
</evidence>
<reference evidence="3 4" key="1">
    <citation type="journal article" date="2016" name="Fungal Biol.">
        <title>The genome of Xylona heveae provides a window into fungal endophytism.</title>
        <authorList>
            <person name="Gazis R."/>
            <person name="Kuo A."/>
            <person name="Riley R."/>
            <person name="LaButti K."/>
            <person name="Lipzen A."/>
            <person name="Lin J."/>
            <person name="Amirebrahimi M."/>
            <person name="Hesse C.N."/>
            <person name="Spatafora J.W."/>
            <person name="Henrissat B."/>
            <person name="Hainaut M."/>
            <person name="Grigoriev I.V."/>
            <person name="Hibbett D.S."/>
        </authorList>
    </citation>
    <scope>NUCLEOTIDE SEQUENCE [LARGE SCALE GENOMIC DNA]</scope>
    <source>
        <strain evidence="3 4">TC161</strain>
    </source>
</reference>
<dbReference type="STRING" id="1328760.A0A165AKP9"/>
<dbReference type="GeneID" id="28900481"/>
<accession>A0A165AKP9</accession>
<dbReference type="PANTHER" id="PTHR47843:SF2">
    <property type="entry name" value="BTB DOMAIN-CONTAINING PROTEIN"/>
    <property type="match status" value="1"/>
</dbReference>
<dbReference type="InParanoid" id="A0A165AKP9"/>
<dbReference type="PROSITE" id="PS50097">
    <property type="entry name" value="BTB"/>
    <property type="match status" value="1"/>
</dbReference>
<dbReference type="InterPro" id="IPR011333">
    <property type="entry name" value="SKP1/BTB/POZ_sf"/>
</dbReference>
<dbReference type="SUPFAM" id="SSF54695">
    <property type="entry name" value="POZ domain"/>
    <property type="match status" value="1"/>
</dbReference>
<feature type="compositionally biased region" description="Basic and acidic residues" evidence="1">
    <location>
        <begin position="196"/>
        <end position="208"/>
    </location>
</feature>
<evidence type="ECO:0000259" key="2">
    <source>
        <dbReference type="PROSITE" id="PS50097"/>
    </source>
</evidence>
<feature type="domain" description="BTB" evidence="2">
    <location>
        <begin position="18"/>
        <end position="86"/>
    </location>
</feature>
<keyword evidence="4" id="KW-1185">Reference proteome</keyword>